<proteinExistence type="predicted"/>
<evidence type="ECO:0000313" key="1">
    <source>
        <dbReference type="EMBL" id="DAF52044.1"/>
    </source>
</evidence>
<sequence length="151" mass="17339">MLGANIYFVKAGIEDYTDFTVKWKGLRILKMDGFLAQGEPKNIYTASWINSNKEDVFVPDKVCYENPDVEISFIIDDFHDSTVDVRAVHKNFISYMTSHQVTIKSEYAGAESKFVCLDSYEPTTIIVNRPTGRNYIMGTLTMHRIDENTYL</sequence>
<accession>A0A8S5SLU9</accession>
<organism evidence="1">
    <name type="scientific">Myoviridae sp. ctPoO4</name>
    <dbReference type="NCBI Taxonomy" id="2827685"/>
    <lineage>
        <taxon>Viruses</taxon>
        <taxon>Duplodnaviria</taxon>
        <taxon>Heunggongvirae</taxon>
        <taxon>Uroviricota</taxon>
        <taxon>Caudoviricetes</taxon>
    </lineage>
</organism>
<name>A0A8S5SLU9_9CAUD</name>
<protein>
    <submittedName>
        <fullName evidence="1">Uncharacterized protein</fullName>
    </submittedName>
</protein>
<dbReference type="EMBL" id="BK032629">
    <property type="protein sequence ID" value="DAF52044.1"/>
    <property type="molecule type" value="Genomic_DNA"/>
</dbReference>
<reference evidence="1" key="1">
    <citation type="journal article" date="2021" name="Proc. Natl. Acad. Sci. U.S.A.">
        <title>A Catalog of Tens of Thousands of Viruses from Human Metagenomes Reveals Hidden Associations with Chronic Diseases.</title>
        <authorList>
            <person name="Tisza M.J."/>
            <person name="Buck C.B."/>
        </authorList>
    </citation>
    <scope>NUCLEOTIDE SEQUENCE</scope>
    <source>
        <strain evidence="1">CtPoO4</strain>
    </source>
</reference>